<dbReference type="EMBL" id="CP124755">
    <property type="protein sequence ID" value="WGZ91545.1"/>
    <property type="molecule type" value="Genomic_DNA"/>
</dbReference>
<sequence>MNPMYRVSMIVALSSFSLTACNHNLLKTTNSNTPTTTTPNKTQATPNKPTKTVIKAKTVSAPKPVISAATPTNADPSPERSLKEIADEALASKGQLTKEQINAILKTHSVCRAVDYK</sequence>
<accession>A0AA95KJ09</accession>
<reference evidence="3" key="2">
    <citation type="submission" date="2023-04" db="EMBL/GenBank/DDBJ databases">
        <authorList>
            <person name="Beletskiy A.V."/>
            <person name="Mardanov A.V."/>
            <person name="Ravin N.V."/>
        </authorList>
    </citation>
    <scope>NUCLEOTIDE SEQUENCE</scope>
    <source>
        <strain evidence="3">GKL-01</strain>
    </source>
</reference>
<dbReference type="KEGG" id="tdu:QJT80_03505"/>
<evidence type="ECO:0000256" key="1">
    <source>
        <dbReference type="SAM" id="MobiDB-lite"/>
    </source>
</evidence>
<dbReference type="PROSITE" id="PS51257">
    <property type="entry name" value="PROKAR_LIPOPROTEIN"/>
    <property type="match status" value="1"/>
</dbReference>
<keyword evidence="2" id="KW-0732">Signal</keyword>
<feature type="chain" id="PRO_5041644182" evidence="2">
    <location>
        <begin position="21"/>
        <end position="117"/>
    </location>
</feature>
<organism evidence="3">
    <name type="scientific">Candidatus Thiocaldithrix dubininis</name>
    <dbReference type="NCBI Taxonomy" id="3080823"/>
    <lineage>
        <taxon>Bacteria</taxon>
        <taxon>Pseudomonadati</taxon>
        <taxon>Pseudomonadota</taxon>
        <taxon>Gammaproteobacteria</taxon>
        <taxon>Thiotrichales</taxon>
        <taxon>Thiotrichaceae</taxon>
        <taxon>Candidatus Thiocaldithrix</taxon>
    </lineage>
</organism>
<protein>
    <submittedName>
        <fullName evidence="3">Uncharacterized protein</fullName>
    </submittedName>
</protein>
<evidence type="ECO:0000313" key="3">
    <source>
        <dbReference type="EMBL" id="WGZ91545.1"/>
    </source>
</evidence>
<name>A0AA95KJ09_9GAMM</name>
<feature type="signal peptide" evidence="2">
    <location>
        <begin position="1"/>
        <end position="20"/>
    </location>
</feature>
<dbReference type="AlphaFoldDB" id="A0AA95KJ09"/>
<evidence type="ECO:0000256" key="2">
    <source>
        <dbReference type="SAM" id="SignalP"/>
    </source>
</evidence>
<gene>
    <name evidence="3" type="ORF">QJT80_03505</name>
</gene>
<feature type="region of interest" description="Disordered" evidence="1">
    <location>
        <begin position="27"/>
        <end position="49"/>
    </location>
</feature>
<proteinExistence type="predicted"/>
<reference evidence="3" key="1">
    <citation type="journal article" date="2023" name="Int. J. Mol. Sci.">
        <title>Metagenomics Revealed a New Genus 'Candidatus Thiocaldithrix dubininis' gen. nov., sp. nov. and a New Species 'Candidatus Thiothrix putei' sp. nov. in the Family Thiotrichaceae, Some Members of Which Have Traits of Both Na+- and H+-Motive Energetics.</title>
        <authorList>
            <person name="Ravin N.V."/>
            <person name="Muntyan M.S."/>
            <person name="Smolyakov D.D."/>
            <person name="Rudenko T.S."/>
            <person name="Beletsky A.V."/>
            <person name="Mardanov A.V."/>
            <person name="Grabovich M.Y."/>
        </authorList>
    </citation>
    <scope>NUCLEOTIDE SEQUENCE</scope>
    <source>
        <strain evidence="3">GKL-01</strain>
    </source>
</reference>
<dbReference type="Proteomes" id="UP001300672">
    <property type="component" value="Chromosome"/>
</dbReference>